<reference evidence="2 3" key="1">
    <citation type="submission" date="2018-12" db="EMBL/GenBank/DDBJ databases">
        <authorList>
            <person name="Kim S.-J."/>
            <person name="Jung G.-Y."/>
        </authorList>
    </citation>
    <scope>NUCLEOTIDE SEQUENCE [LARGE SCALE GENOMIC DNA]</scope>
    <source>
        <strain evidence="2 3">03SU3-P</strain>
    </source>
</reference>
<dbReference type="Proteomes" id="UP000268553">
    <property type="component" value="Unassembled WGS sequence"/>
</dbReference>
<dbReference type="SUPFAM" id="SSF160935">
    <property type="entry name" value="VPA0735-like"/>
    <property type="match status" value="1"/>
</dbReference>
<dbReference type="InterPro" id="IPR010679">
    <property type="entry name" value="DUF1254"/>
</dbReference>
<name>A0A426RUH2_9SPHN</name>
<dbReference type="InterPro" id="IPR037050">
    <property type="entry name" value="DUF1254_sf"/>
</dbReference>
<dbReference type="Pfam" id="PF06863">
    <property type="entry name" value="DUF1254"/>
    <property type="match status" value="1"/>
</dbReference>
<evidence type="ECO:0000313" key="3">
    <source>
        <dbReference type="Proteomes" id="UP000268553"/>
    </source>
</evidence>
<evidence type="ECO:0000259" key="1">
    <source>
        <dbReference type="Pfam" id="PF06863"/>
    </source>
</evidence>
<gene>
    <name evidence="2" type="ORF">D7D48_07115</name>
</gene>
<evidence type="ECO:0000313" key="2">
    <source>
        <dbReference type="EMBL" id="RRQ52594.1"/>
    </source>
</evidence>
<protein>
    <submittedName>
        <fullName evidence="2">DUF1254 domain-containing protein</fullName>
    </submittedName>
</protein>
<comment type="caution">
    <text evidence="2">The sequence shown here is derived from an EMBL/GenBank/DDBJ whole genome shotgun (WGS) entry which is preliminary data.</text>
</comment>
<sequence>MCMMRRWLFPIVAGGLVALGAYQATLLATPYALMYAALKKIGDRGPVNQFAFSPMTTADNQTIVRPSPDLAYAACVFDVSKGPVLVDVAPVAGHYWSVSIFDARTDVAAVRSDRDTKGAPARLALIKAGQTALQGYQPVMLQYDKGIALIRILLANPAEFPAIDAIRRKSTCKQVQTSN</sequence>
<dbReference type="OrthoDB" id="1346484at2"/>
<proteinExistence type="predicted"/>
<organism evidence="2 3">
    <name type="scientific">Sphingorhabdus wooponensis</name>
    <dbReference type="NCBI Taxonomy" id="940136"/>
    <lineage>
        <taxon>Bacteria</taxon>
        <taxon>Pseudomonadati</taxon>
        <taxon>Pseudomonadota</taxon>
        <taxon>Alphaproteobacteria</taxon>
        <taxon>Sphingomonadales</taxon>
        <taxon>Sphingomonadaceae</taxon>
        <taxon>Sphingorhabdus</taxon>
    </lineage>
</organism>
<dbReference type="AlphaFoldDB" id="A0A426RUH2"/>
<feature type="domain" description="DUF1254" evidence="1">
    <location>
        <begin position="47"/>
        <end position="173"/>
    </location>
</feature>
<dbReference type="EMBL" id="RWJI01000001">
    <property type="protein sequence ID" value="RRQ52594.1"/>
    <property type="molecule type" value="Genomic_DNA"/>
</dbReference>
<dbReference type="Gene3D" id="2.60.40.1610">
    <property type="entry name" value="Domain of unknown function DUF1254"/>
    <property type="match status" value="1"/>
</dbReference>
<accession>A0A426RUH2</accession>
<keyword evidence="3" id="KW-1185">Reference proteome</keyword>